<feature type="domain" description="Polycystin" evidence="6">
    <location>
        <begin position="3"/>
        <end position="81"/>
    </location>
</feature>
<dbReference type="AlphaFoldDB" id="A0A9Q0MYG6"/>
<dbReference type="EMBL" id="WJQU01000003">
    <property type="protein sequence ID" value="KAJ6640148.1"/>
    <property type="molecule type" value="Genomic_DNA"/>
</dbReference>
<organism evidence="7 8">
    <name type="scientific">Pseudolycoriella hygida</name>
    <dbReference type="NCBI Taxonomy" id="35572"/>
    <lineage>
        <taxon>Eukaryota</taxon>
        <taxon>Metazoa</taxon>
        <taxon>Ecdysozoa</taxon>
        <taxon>Arthropoda</taxon>
        <taxon>Hexapoda</taxon>
        <taxon>Insecta</taxon>
        <taxon>Pterygota</taxon>
        <taxon>Neoptera</taxon>
        <taxon>Endopterygota</taxon>
        <taxon>Diptera</taxon>
        <taxon>Nematocera</taxon>
        <taxon>Sciaroidea</taxon>
        <taxon>Sciaridae</taxon>
        <taxon>Pseudolycoriella</taxon>
    </lineage>
</organism>
<keyword evidence="8" id="KW-1185">Reference proteome</keyword>
<keyword evidence="4" id="KW-1133">Transmembrane helix</keyword>
<dbReference type="InterPro" id="IPR051223">
    <property type="entry name" value="Polycystin"/>
</dbReference>
<reference evidence="7" key="1">
    <citation type="submission" date="2022-07" db="EMBL/GenBank/DDBJ databases">
        <authorList>
            <person name="Trinca V."/>
            <person name="Uliana J.V.C."/>
            <person name="Torres T.T."/>
            <person name="Ward R.J."/>
            <person name="Monesi N."/>
        </authorList>
    </citation>
    <scope>NUCLEOTIDE SEQUENCE</scope>
    <source>
        <strain evidence="7">HSMRA1968</strain>
        <tissue evidence="7">Whole embryos</tissue>
    </source>
</reference>
<sequence length="104" mass="11932">MFLYGTLHIYAGGGFHLDISCRNDTQELQRNSWITRGTRLVLLEFSLFNVNENIFCIVKLIAEIPATGGIVTSYSVRTMKLSTFINTQNYFMMFCEIVFLVMVC</sequence>
<evidence type="ECO:0000259" key="6">
    <source>
        <dbReference type="Pfam" id="PF20519"/>
    </source>
</evidence>
<dbReference type="Pfam" id="PF20519">
    <property type="entry name" value="Polycystin_dom"/>
    <property type="match status" value="1"/>
</dbReference>
<dbReference type="GO" id="GO:0016020">
    <property type="term" value="C:membrane"/>
    <property type="evidence" value="ECO:0007669"/>
    <property type="project" value="UniProtKB-SubCell"/>
</dbReference>
<dbReference type="OrthoDB" id="444119at2759"/>
<evidence type="ECO:0000256" key="3">
    <source>
        <dbReference type="ARBA" id="ARBA00022692"/>
    </source>
</evidence>
<gene>
    <name evidence="7" type="primary">pkd2</name>
    <name evidence="7" type="ORF">Bhyg_12897</name>
</gene>
<evidence type="ECO:0000313" key="7">
    <source>
        <dbReference type="EMBL" id="KAJ6640148.1"/>
    </source>
</evidence>
<accession>A0A9Q0MYG6</accession>
<evidence type="ECO:0000256" key="1">
    <source>
        <dbReference type="ARBA" id="ARBA00004141"/>
    </source>
</evidence>
<dbReference type="PANTHER" id="PTHR10877">
    <property type="entry name" value="POLYCYSTIN FAMILY MEMBER"/>
    <property type="match status" value="1"/>
</dbReference>
<evidence type="ECO:0000256" key="2">
    <source>
        <dbReference type="ARBA" id="ARBA00007200"/>
    </source>
</evidence>
<feature type="non-terminal residue" evidence="7">
    <location>
        <position position="1"/>
    </location>
</feature>
<keyword evidence="5" id="KW-0472">Membrane</keyword>
<dbReference type="PANTHER" id="PTHR10877:SF183">
    <property type="entry name" value="AT14535P-RELATED"/>
    <property type="match status" value="1"/>
</dbReference>
<comment type="caution">
    <text evidence="7">The sequence shown here is derived from an EMBL/GenBank/DDBJ whole genome shotgun (WGS) entry which is preliminary data.</text>
</comment>
<dbReference type="Proteomes" id="UP001151699">
    <property type="component" value="Chromosome X"/>
</dbReference>
<proteinExistence type="inferred from homology"/>
<evidence type="ECO:0000313" key="8">
    <source>
        <dbReference type="Proteomes" id="UP001151699"/>
    </source>
</evidence>
<keyword evidence="3" id="KW-0812">Transmembrane</keyword>
<protein>
    <submittedName>
        <fullName evidence="7">Polycystin-2</fullName>
    </submittedName>
</protein>
<dbReference type="InterPro" id="IPR046791">
    <property type="entry name" value="Polycystin_dom"/>
</dbReference>
<evidence type="ECO:0000256" key="5">
    <source>
        <dbReference type="ARBA" id="ARBA00023136"/>
    </source>
</evidence>
<comment type="similarity">
    <text evidence="2">Belongs to the polycystin family.</text>
</comment>
<comment type="subcellular location">
    <subcellularLocation>
        <location evidence="1">Membrane</location>
        <topology evidence="1">Multi-pass membrane protein</topology>
    </subcellularLocation>
</comment>
<evidence type="ECO:0000256" key="4">
    <source>
        <dbReference type="ARBA" id="ARBA00022989"/>
    </source>
</evidence>
<name>A0A9Q0MYG6_9DIPT</name>